<dbReference type="Gene3D" id="1.25.40.390">
    <property type="match status" value="1"/>
</dbReference>
<comment type="subcellular location">
    <subcellularLocation>
        <location evidence="1">Cell outer membrane</location>
    </subcellularLocation>
</comment>
<evidence type="ECO:0000256" key="5">
    <source>
        <dbReference type="ARBA" id="ARBA00023237"/>
    </source>
</evidence>
<dbReference type="RefSeq" id="WP_272195485.1">
    <property type="nucleotide sequence ID" value="NZ_JAQNSB010000003.1"/>
</dbReference>
<evidence type="ECO:0000256" key="3">
    <source>
        <dbReference type="ARBA" id="ARBA00022729"/>
    </source>
</evidence>
<keyword evidence="4" id="KW-0472">Membrane</keyword>
<reference evidence="9" key="1">
    <citation type="submission" date="2022-10" db="EMBL/GenBank/DDBJ databases">
        <title>Human gut microbiome strain richness.</title>
        <authorList>
            <person name="Chen-Liaw A."/>
        </authorList>
    </citation>
    <scope>NUCLEOTIDE SEQUENCE</scope>
    <source>
        <strain evidence="9">BSD2780061687st1_G10_BSD2780061687b_171204</strain>
    </source>
</reference>
<dbReference type="GO" id="GO:0009279">
    <property type="term" value="C:cell outer membrane"/>
    <property type="evidence" value="ECO:0007669"/>
    <property type="project" value="UniProtKB-SubCell"/>
</dbReference>
<evidence type="ECO:0000256" key="4">
    <source>
        <dbReference type="ARBA" id="ARBA00023136"/>
    </source>
</evidence>
<dbReference type="Pfam" id="PF07980">
    <property type="entry name" value="SusD_RagB"/>
    <property type="match status" value="1"/>
</dbReference>
<name>A0AAW6GAE0_BACUN</name>
<proteinExistence type="inferred from homology"/>
<evidence type="ECO:0000259" key="8">
    <source>
        <dbReference type="Pfam" id="PF14322"/>
    </source>
</evidence>
<evidence type="ECO:0000256" key="2">
    <source>
        <dbReference type="ARBA" id="ARBA00006275"/>
    </source>
</evidence>
<gene>
    <name evidence="9" type="ORF">POZ22_02865</name>
</gene>
<feature type="domain" description="RagB/SusD" evidence="7">
    <location>
        <begin position="387"/>
        <end position="558"/>
    </location>
</feature>
<feature type="domain" description="SusD-like N-terminal" evidence="8">
    <location>
        <begin position="111"/>
        <end position="234"/>
    </location>
</feature>
<evidence type="ECO:0000259" key="7">
    <source>
        <dbReference type="Pfam" id="PF07980"/>
    </source>
</evidence>
<dbReference type="AlphaFoldDB" id="A0AAW6GAE0"/>
<dbReference type="Pfam" id="PF14322">
    <property type="entry name" value="SusD-like_3"/>
    <property type="match status" value="1"/>
</dbReference>
<dbReference type="InterPro" id="IPR011990">
    <property type="entry name" value="TPR-like_helical_dom_sf"/>
</dbReference>
<evidence type="ECO:0000313" key="10">
    <source>
        <dbReference type="Proteomes" id="UP001214113"/>
    </source>
</evidence>
<dbReference type="Proteomes" id="UP001214113">
    <property type="component" value="Unassembled WGS sequence"/>
</dbReference>
<feature type="signal peptide" evidence="6">
    <location>
        <begin position="1"/>
        <end position="24"/>
    </location>
</feature>
<comment type="caution">
    <text evidence="9">The sequence shown here is derived from an EMBL/GenBank/DDBJ whole genome shotgun (WGS) entry which is preliminary data.</text>
</comment>
<keyword evidence="5" id="KW-0998">Cell outer membrane</keyword>
<keyword evidence="3 6" id="KW-0732">Signal</keyword>
<sequence length="558" mass="61667">MNKMRYNILLAGCLFLGIGVTSCADSFLDVESKTESTTGTFYKTEKDAYRALIGCYDGWRQTSSAGSIGFYEGSEIMGAECFAAGGNGDGRGLQAVDRFDISQSPADLNLYEGDWKNYYAGVYRCNELISREEQIEWAATNSKRSVYMGECHAIRALLYFDMVRLWGNIPLFTTPVNENREPSDAKDVFAVIFEDLKYAAENIPADAYPKANAAMNDGHITKYAAEALLARAYLYYTGYYGSEPEGVTKADALAAVEDVIASKEFSLVSEFKNLWPAASAGVAEVGDTKTLYGTYAGDGNSETILAMKFTSSQDYNGNNDGNRWQVMVGMRGLNAAPYGKGWGTMSVDPAFVSEFKSGDTRRSASIIDWEAEGITSLAAFGDTYRDQREYTGYTIKKYSPLCYADGTSASKEDGSGDFQLSNHQDYVIMRYADVLLMAAELGSPKAQEYFDEVRKRAYTSEGTLSANYSQLPVTKENIMQERRLEFAFESINYWDLLRQGVDYAASKLALSEKQVYSGGIVDFITISADRIRTTKGLSQIPYNQITLSNGTLVQNTGW</sequence>
<accession>A0AAW6GAE0</accession>
<dbReference type="PROSITE" id="PS51257">
    <property type="entry name" value="PROKAR_LIPOPROTEIN"/>
    <property type="match status" value="1"/>
</dbReference>
<dbReference type="EMBL" id="JAQNSB010000003">
    <property type="protein sequence ID" value="MDC1853736.1"/>
    <property type="molecule type" value="Genomic_DNA"/>
</dbReference>
<dbReference type="InterPro" id="IPR012944">
    <property type="entry name" value="SusD_RagB_dom"/>
</dbReference>
<protein>
    <submittedName>
        <fullName evidence="9">RagB/SusD family nutrient uptake outer membrane protein</fullName>
    </submittedName>
</protein>
<evidence type="ECO:0000313" key="9">
    <source>
        <dbReference type="EMBL" id="MDC1853736.1"/>
    </source>
</evidence>
<feature type="chain" id="PRO_5043879716" evidence="6">
    <location>
        <begin position="25"/>
        <end position="558"/>
    </location>
</feature>
<evidence type="ECO:0000256" key="1">
    <source>
        <dbReference type="ARBA" id="ARBA00004442"/>
    </source>
</evidence>
<comment type="similarity">
    <text evidence="2">Belongs to the SusD family.</text>
</comment>
<evidence type="ECO:0000256" key="6">
    <source>
        <dbReference type="SAM" id="SignalP"/>
    </source>
</evidence>
<dbReference type="InterPro" id="IPR033985">
    <property type="entry name" value="SusD-like_N"/>
</dbReference>
<dbReference type="SUPFAM" id="SSF48452">
    <property type="entry name" value="TPR-like"/>
    <property type="match status" value="1"/>
</dbReference>
<organism evidence="9 10">
    <name type="scientific">Bacteroides uniformis</name>
    <dbReference type="NCBI Taxonomy" id="820"/>
    <lineage>
        <taxon>Bacteria</taxon>
        <taxon>Pseudomonadati</taxon>
        <taxon>Bacteroidota</taxon>
        <taxon>Bacteroidia</taxon>
        <taxon>Bacteroidales</taxon>
        <taxon>Bacteroidaceae</taxon>
        <taxon>Bacteroides</taxon>
    </lineage>
</organism>